<dbReference type="RefSeq" id="WP_214360047.1">
    <property type="nucleotide sequence ID" value="NZ_JAEKFT010000003.1"/>
</dbReference>
<feature type="domain" description="EF-hand" evidence="2">
    <location>
        <begin position="37"/>
        <end position="62"/>
    </location>
</feature>
<evidence type="ECO:0000313" key="3">
    <source>
        <dbReference type="EMBL" id="MBT0960295.1"/>
    </source>
</evidence>
<evidence type="ECO:0000259" key="2">
    <source>
        <dbReference type="PROSITE" id="PS50222"/>
    </source>
</evidence>
<accession>A0A944H7G8</accession>
<evidence type="ECO:0000256" key="1">
    <source>
        <dbReference type="SAM" id="SignalP"/>
    </source>
</evidence>
<dbReference type="Proteomes" id="UP000694660">
    <property type="component" value="Unassembled WGS sequence"/>
</dbReference>
<evidence type="ECO:0000313" key="4">
    <source>
        <dbReference type="Proteomes" id="UP000694660"/>
    </source>
</evidence>
<feature type="signal peptide" evidence="1">
    <location>
        <begin position="1"/>
        <end position="27"/>
    </location>
</feature>
<dbReference type="PROSITE" id="PS00018">
    <property type="entry name" value="EF_HAND_1"/>
    <property type="match status" value="1"/>
</dbReference>
<protein>
    <recommendedName>
        <fullName evidence="2">EF-hand domain-containing protein</fullName>
    </recommendedName>
</protein>
<dbReference type="PROSITE" id="PS50222">
    <property type="entry name" value="EF_HAND_2"/>
    <property type="match status" value="1"/>
</dbReference>
<organism evidence="3 4">
    <name type="scientific">Denitromonas iodatirespirans</name>
    <dbReference type="NCBI Taxonomy" id="2795389"/>
    <lineage>
        <taxon>Bacteria</taxon>
        <taxon>Pseudomonadati</taxon>
        <taxon>Pseudomonadota</taxon>
        <taxon>Betaproteobacteria</taxon>
        <taxon>Rhodocyclales</taxon>
        <taxon>Zoogloeaceae</taxon>
        <taxon>Denitromonas</taxon>
    </lineage>
</organism>
<keyword evidence="1" id="KW-0732">Signal</keyword>
<dbReference type="AlphaFoldDB" id="A0A944H7G8"/>
<proteinExistence type="predicted"/>
<reference evidence="4" key="1">
    <citation type="journal article" date="2022" name="ISME J.">
        <title>Genetic and phylogenetic analysis of dissimilatory iodate-reducing bacteria identifies potential niches across the world's oceans.</title>
        <authorList>
            <person name="Reyes-Umana V."/>
            <person name="Henning Z."/>
            <person name="Lee K."/>
            <person name="Barnum T.P."/>
            <person name="Coates J.D."/>
        </authorList>
    </citation>
    <scope>NUCLEOTIDE SEQUENCE [LARGE SCALE GENOMIC DNA]</scope>
    <source>
        <strain evidence="4">IR12</strain>
    </source>
</reference>
<dbReference type="EMBL" id="JAEKFT010000003">
    <property type="protein sequence ID" value="MBT0960295.1"/>
    <property type="molecule type" value="Genomic_DNA"/>
</dbReference>
<dbReference type="GO" id="GO:0005509">
    <property type="term" value="F:calcium ion binding"/>
    <property type="evidence" value="ECO:0007669"/>
    <property type="project" value="InterPro"/>
</dbReference>
<keyword evidence="4" id="KW-1185">Reference proteome</keyword>
<feature type="chain" id="PRO_5037628214" description="EF-hand domain-containing protein" evidence="1">
    <location>
        <begin position="28"/>
        <end position="92"/>
    </location>
</feature>
<name>A0A944H7G8_DENI1</name>
<dbReference type="InterPro" id="IPR018247">
    <property type="entry name" value="EF_Hand_1_Ca_BS"/>
</dbReference>
<dbReference type="Gene3D" id="1.10.238.10">
    <property type="entry name" value="EF-hand"/>
    <property type="match status" value="1"/>
</dbReference>
<sequence length="92" mass="9955">MNMTKNSTMVVLAMLLGAGLVASPAHAELPKQSRNVAVMDTNKDGKIDRGEYLGYMGAQFDKRAGTKGYCTFEEVSEGAKNFWEQLVGKPGP</sequence>
<gene>
    <name evidence="3" type="ORF">I8J34_03830</name>
</gene>
<comment type="caution">
    <text evidence="3">The sequence shown here is derived from an EMBL/GenBank/DDBJ whole genome shotgun (WGS) entry which is preliminary data.</text>
</comment>
<dbReference type="InterPro" id="IPR002048">
    <property type="entry name" value="EF_hand_dom"/>
</dbReference>